<evidence type="ECO:0000256" key="1">
    <source>
        <dbReference type="SAM" id="MobiDB-lite"/>
    </source>
</evidence>
<accession>A0ABR1IKC6</accession>
<reference evidence="2 3" key="1">
    <citation type="submission" date="2024-01" db="EMBL/GenBank/DDBJ databases">
        <title>A draft genome for the cacao thread blight pathogen Marasmiellus scandens.</title>
        <authorList>
            <person name="Baruah I.K."/>
            <person name="Leung J."/>
            <person name="Bukari Y."/>
            <person name="Amoako-Attah I."/>
            <person name="Meinhardt L.W."/>
            <person name="Bailey B.A."/>
            <person name="Cohen S.P."/>
        </authorList>
    </citation>
    <scope>NUCLEOTIDE SEQUENCE [LARGE SCALE GENOMIC DNA]</scope>
    <source>
        <strain evidence="2 3">GH-19</strain>
    </source>
</reference>
<evidence type="ECO:0000313" key="2">
    <source>
        <dbReference type="EMBL" id="KAK7434996.1"/>
    </source>
</evidence>
<gene>
    <name evidence="2" type="ORF">VKT23_019902</name>
</gene>
<evidence type="ECO:0000313" key="3">
    <source>
        <dbReference type="Proteomes" id="UP001498398"/>
    </source>
</evidence>
<organism evidence="2 3">
    <name type="scientific">Marasmiellus scandens</name>
    <dbReference type="NCBI Taxonomy" id="2682957"/>
    <lineage>
        <taxon>Eukaryota</taxon>
        <taxon>Fungi</taxon>
        <taxon>Dikarya</taxon>
        <taxon>Basidiomycota</taxon>
        <taxon>Agaricomycotina</taxon>
        <taxon>Agaricomycetes</taxon>
        <taxon>Agaricomycetidae</taxon>
        <taxon>Agaricales</taxon>
        <taxon>Marasmiineae</taxon>
        <taxon>Omphalotaceae</taxon>
        <taxon>Marasmiellus</taxon>
    </lineage>
</organism>
<proteinExistence type="predicted"/>
<comment type="caution">
    <text evidence="2">The sequence shown here is derived from an EMBL/GenBank/DDBJ whole genome shotgun (WGS) entry which is preliminary data.</text>
</comment>
<dbReference type="Proteomes" id="UP001498398">
    <property type="component" value="Unassembled WGS sequence"/>
</dbReference>
<feature type="region of interest" description="Disordered" evidence="1">
    <location>
        <begin position="1"/>
        <end position="20"/>
    </location>
</feature>
<sequence>MTTNLDEGGSSGASGSRDPMPLSSADKYFINMTTRQILDCADLPISSVEDLHPPPPLPVPYFGHKDPRAIAKIWILTRAAPDIAENVLEFLDHVGPNHNGHKMAFNMWDDKCNGNVTLCENFGALTFVEDLNFEILVSTWEREEKVLKEHKRRIEYSAELSLGFHKIIEELTELQ</sequence>
<protein>
    <submittedName>
        <fullName evidence="2">Uncharacterized protein</fullName>
    </submittedName>
</protein>
<dbReference type="EMBL" id="JBANRG010000113">
    <property type="protein sequence ID" value="KAK7434996.1"/>
    <property type="molecule type" value="Genomic_DNA"/>
</dbReference>
<keyword evidence="3" id="KW-1185">Reference proteome</keyword>
<name>A0ABR1IKC6_9AGAR</name>